<comment type="subcellular location">
    <subcellularLocation>
        <location evidence="1">Cell envelope</location>
    </subcellularLocation>
</comment>
<dbReference type="Pfam" id="PF08534">
    <property type="entry name" value="Redoxin"/>
    <property type="match status" value="1"/>
</dbReference>
<keyword evidence="6" id="KW-0413">Isomerase</keyword>
<protein>
    <submittedName>
        <fullName evidence="6">Thiol-disulfide isomerase or thioredoxin</fullName>
    </submittedName>
</protein>
<dbReference type="InterPro" id="IPR050553">
    <property type="entry name" value="Thioredoxin_ResA/DsbE_sf"/>
</dbReference>
<keyword evidence="4" id="KW-0676">Redox-active center</keyword>
<dbReference type="CDD" id="cd02966">
    <property type="entry name" value="TlpA_like_family"/>
    <property type="match status" value="1"/>
</dbReference>
<name>A0A1I1M0I4_9SPHI</name>
<reference evidence="7" key="1">
    <citation type="submission" date="2016-10" db="EMBL/GenBank/DDBJ databases">
        <authorList>
            <person name="Varghese N."/>
            <person name="Submissions S."/>
        </authorList>
    </citation>
    <scope>NUCLEOTIDE SEQUENCE [LARGE SCALE GENOMIC DNA]</scope>
    <source>
        <strain evidence="7">DSM 22900</strain>
    </source>
</reference>
<sequence length="506" mass="58019">MKPLVNQIFGTCLLSWAVLIPLVGSAQDQIESKQSRRDSFITHFGQPGHFVLSGKVQNLNEDFFEFGMTTYLGNVTKAVPVKYDGTFNERFEVSNTQDIYLYLPGSRTIILSVVENDTLALNWDQNALLESLSIHSADTARDLQLQVQWAIHQKHRISLIDLRRELNNNESTYTPVEKYERINGLYNAVLETVLAYADGGKADVDRILLAQYYNLTNLLIDHGLYPTYRLKAVLDTTPNYAVFKLDDPFPWYTENYFIHVPDYRDFYEALARKSQPYFGTIDVYGGREQTNFPMAFYNHVRGSQGSTLMQDWLLANQLLTDLNHTDFSFVRDAYNRFIEECTTPFFKSSTEAFQIRTQRISAGNDAPDFTLKDEQGRAVSLADFKGKVVYIDFWGVYCGPCIYDIQHYVPKIHEFYKDKDVVFINICVDVGETEWKAALKKYNLHGINLIAEGWSRHPVCQAYNVQAIPNYKLINRDGTIANNNPERPSRLAAKLGNNEIDKTLAK</sequence>
<dbReference type="GO" id="GO:0016491">
    <property type="term" value="F:oxidoreductase activity"/>
    <property type="evidence" value="ECO:0007669"/>
    <property type="project" value="InterPro"/>
</dbReference>
<dbReference type="EMBL" id="FOLL01000023">
    <property type="protein sequence ID" value="SFC75200.1"/>
    <property type="molecule type" value="Genomic_DNA"/>
</dbReference>
<feature type="domain" description="Thioredoxin" evidence="5">
    <location>
        <begin position="360"/>
        <end position="505"/>
    </location>
</feature>
<organism evidence="6 7">
    <name type="scientific">Parapedobacter composti</name>
    <dbReference type="NCBI Taxonomy" id="623281"/>
    <lineage>
        <taxon>Bacteria</taxon>
        <taxon>Pseudomonadati</taxon>
        <taxon>Bacteroidota</taxon>
        <taxon>Sphingobacteriia</taxon>
        <taxon>Sphingobacteriales</taxon>
        <taxon>Sphingobacteriaceae</taxon>
        <taxon>Parapedobacter</taxon>
    </lineage>
</organism>
<dbReference type="PANTHER" id="PTHR42852:SF6">
    <property type="entry name" value="THIOL:DISULFIDE INTERCHANGE PROTEIN DSBE"/>
    <property type="match status" value="1"/>
</dbReference>
<evidence type="ECO:0000259" key="5">
    <source>
        <dbReference type="PROSITE" id="PS51352"/>
    </source>
</evidence>
<evidence type="ECO:0000256" key="1">
    <source>
        <dbReference type="ARBA" id="ARBA00004196"/>
    </source>
</evidence>
<dbReference type="STRING" id="623281.SAMN05421747_12316"/>
<dbReference type="AlphaFoldDB" id="A0A1I1M0I4"/>
<keyword evidence="3" id="KW-1015">Disulfide bond</keyword>
<dbReference type="PROSITE" id="PS51352">
    <property type="entry name" value="THIOREDOXIN_2"/>
    <property type="match status" value="1"/>
</dbReference>
<dbReference type="InterPro" id="IPR013766">
    <property type="entry name" value="Thioredoxin_domain"/>
</dbReference>
<dbReference type="InterPro" id="IPR036249">
    <property type="entry name" value="Thioredoxin-like_sf"/>
</dbReference>
<dbReference type="Proteomes" id="UP000199577">
    <property type="component" value="Unassembled WGS sequence"/>
</dbReference>
<dbReference type="InterPro" id="IPR013740">
    <property type="entry name" value="Redoxin"/>
</dbReference>
<dbReference type="SUPFAM" id="SSF52833">
    <property type="entry name" value="Thioredoxin-like"/>
    <property type="match status" value="1"/>
</dbReference>
<evidence type="ECO:0000256" key="4">
    <source>
        <dbReference type="ARBA" id="ARBA00023284"/>
    </source>
</evidence>
<evidence type="ECO:0000313" key="7">
    <source>
        <dbReference type="Proteomes" id="UP000199577"/>
    </source>
</evidence>
<dbReference type="GO" id="GO:0017004">
    <property type="term" value="P:cytochrome complex assembly"/>
    <property type="evidence" value="ECO:0007669"/>
    <property type="project" value="UniProtKB-KW"/>
</dbReference>
<evidence type="ECO:0000256" key="2">
    <source>
        <dbReference type="ARBA" id="ARBA00022748"/>
    </source>
</evidence>
<dbReference type="Gene3D" id="3.40.30.10">
    <property type="entry name" value="Glutaredoxin"/>
    <property type="match status" value="1"/>
</dbReference>
<evidence type="ECO:0000256" key="3">
    <source>
        <dbReference type="ARBA" id="ARBA00023157"/>
    </source>
</evidence>
<keyword evidence="2" id="KW-0201">Cytochrome c-type biogenesis</keyword>
<dbReference type="GO" id="GO:0016853">
    <property type="term" value="F:isomerase activity"/>
    <property type="evidence" value="ECO:0007669"/>
    <property type="project" value="UniProtKB-KW"/>
</dbReference>
<proteinExistence type="predicted"/>
<dbReference type="GO" id="GO:0030313">
    <property type="term" value="C:cell envelope"/>
    <property type="evidence" value="ECO:0007669"/>
    <property type="project" value="UniProtKB-SubCell"/>
</dbReference>
<gene>
    <name evidence="6" type="ORF">SAMN05421747_12316</name>
</gene>
<accession>A0A1I1M0I4</accession>
<keyword evidence="7" id="KW-1185">Reference proteome</keyword>
<dbReference type="PANTHER" id="PTHR42852">
    <property type="entry name" value="THIOL:DISULFIDE INTERCHANGE PROTEIN DSBE"/>
    <property type="match status" value="1"/>
</dbReference>
<evidence type="ECO:0000313" key="6">
    <source>
        <dbReference type="EMBL" id="SFC75200.1"/>
    </source>
</evidence>